<organism evidence="1">
    <name type="scientific">Metamycoplasma salivarium</name>
    <name type="common">Mycoplasma salivarium</name>
    <dbReference type="NCBI Taxonomy" id="2124"/>
    <lineage>
        <taxon>Bacteria</taxon>
        <taxon>Bacillati</taxon>
        <taxon>Mycoplasmatota</taxon>
        <taxon>Mycoplasmoidales</taxon>
        <taxon>Metamycoplasmataceae</taxon>
        <taxon>Metamycoplasma</taxon>
    </lineage>
</organism>
<dbReference type="InterPro" id="IPR016024">
    <property type="entry name" value="ARM-type_fold"/>
</dbReference>
<sequence length="232" mass="27719">MRNVADIRNYLIANKDNKNIEFASKLIPNINKNSILGVKLPFLKKLAKSLLKDNYDLALNFIKDLPHKYLDETLLHCYIIAKTKDFDELIKQINSLLPYANNWMITDTLLPKIFKVDEKLYENIEKWIKSNETYKIRFGIRMLLKYFIDDIYLERSQNLINKIKNDDYYVKMMIAWYLSEVCIKKYEFGIKILEAKNIDLFIHNKTIQKCIDSFRISNDKKAYLKTLRLKKQ</sequence>
<evidence type="ECO:0008006" key="2">
    <source>
        <dbReference type="Google" id="ProtNLM"/>
    </source>
</evidence>
<keyword evidence="1" id="KW-0614">Plasmid</keyword>
<dbReference type="AlphaFoldDB" id="A0A448ZZ93"/>
<accession>A0A448ZZ93</accession>
<dbReference type="PANTHER" id="PTHR34070:SF1">
    <property type="entry name" value="DNA ALKYLATION REPAIR PROTEIN"/>
    <property type="match status" value="1"/>
</dbReference>
<gene>
    <name evidence="1" type="ORF">NCTC10113_01464</name>
</gene>
<dbReference type="PANTHER" id="PTHR34070">
    <property type="entry name" value="ARMADILLO-TYPE FOLD"/>
    <property type="match status" value="1"/>
</dbReference>
<geneLocation type="plasmid" evidence="1">
    <name>2</name>
</geneLocation>
<reference evidence="1" key="1">
    <citation type="submission" date="2019-01" db="EMBL/GenBank/DDBJ databases">
        <authorList>
            <consortium name="Pathogen Informatics"/>
        </authorList>
    </citation>
    <scope>NUCLEOTIDE SEQUENCE [LARGE SCALE GENOMIC DNA]</scope>
    <source>
        <strain evidence="1">NCTC10113</strain>
    </source>
</reference>
<proteinExistence type="predicted"/>
<dbReference type="CDD" id="cd06561">
    <property type="entry name" value="AlkD_like"/>
    <property type="match status" value="1"/>
</dbReference>
<protein>
    <recommendedName>
        <fullName evidence="2">DNA alkylation repair enzyme</fullName>
    </recommendedName>
</protein>
<dbReference type="EMBL" id="LR214939">
    <property type="protein sequence ID" value="VEU56554.1"/>
    <property type="molecule type" value="Genomic_DNA"/>
</dbReference>
<dbReference type="SUPFAM" id="SSF48371">
    <property type="entry name" value="ARM repeat"/>
    <property type="match status" value="1"/>
</dbReference>
<dbReference type="RefSeq" id="WP_024544351.1">
    <property type="nucleotide sequence ID" value="NZ_BPLV01000001.1"/>
</dbReference>
<name>A0A448ZZ93_METSV</name>
<evidence type="ECO:0000313" key="1">
    <source>
        <dbReference type="EMBL" id="VEU56554.1"/>
    </source>
</evidence>
<dbReference type="InterPro" id="IPR014825">
    <property type="entry name" value="DNA_alkylation"/>
</dbReference>
<dbReference type="Pfam" id="PF08713">
    <property type="entry name" value="DNA_alkylation"/>
    <property type="match status" value="1"/>
</dbReference>
<dbReference type="Gene3D" id="1.25.10.90">
    <property type="match status" value="1"/>
</dbReference>